<organism evidence="2 3">
    <name type="scientific">Bipolaricaulis sibiricus</name>
    <dbReference type="NCBI Taxonomy" id="2501609"/>
    <lineage>
        <taxon>Bacteria</taxon>
        <taxon>Candidatus Bipolaricaulota</taxon>
        <taxon>Candidatus Bipolaricaulia</taxon>
        <taxon>Candidatus Bipolaricaulales</taxon>
        <taxon>Candidatus Bipolaricaulaceae</taxon>
        <taxon>Candidatus Bipolaricaulis</taxon>
    </lineage>
</organism>
<dbReference type="AlphaFoldDB" id="A0A410FRX6"/>
<evidence type="ECO:0000313" key="3">
    <source>
        <dbReference type="Proteomes" id="UP000287233"/>
    </source>
</evidence>
<gene>
    <name evidence="2" type="ORF">BIP78_0015</name>
</gene>
<sequence length="39" mass="4022">MNTGAGLLFVASTPTLTHPFLPQGREDHGEEGGQIASQG</sequence>
<dbReference type="KEGG" id="bih:BIP78_0015"/>
<name>A0A410FRX6_BIPS1</name>
<accession>A0A410FRX6</accession>
<evidence type="ECO:0000256" key="1">
    <source>
        <dbReference type="SAM" id="MobiDB-lite"/>
    </source>
</evidence>
<dbReference type="Proteomes" id="UP000287233">
    <property type="component" value="Chromosome"/>
</dbReference>
<reference evidence="3" key="1">
    <citation type="submission" date="2018-12" db="EMBL/GenBank/DDBJ databases">
        <title>Complete genome sequence of an uncultured bacterium of the candidate phylum Bipolaricaulota.</title>
        <authorList>
            <person name="Kadnikov V.V."/>
            <person name="Mardanov A.V."/>
            <person name="Beletsky A.V."/>
            <person name="Frank Y.A."/>
            <person name="Karnachuk O.V."/>
            <person name="Ravin N.V."/>
        </authorList>
    </citation>
    <scope>NUCLEOTIDE SEQUENCE [LARGE SCALE GENOMIC DNA]</scope>
</reference>
<protein>
    <submittedName>
        <fullName evidence="2">Uncharacterized protein</fullName>
    </submittedName>
</protein>
<dbReference type="EMBL" id="CP034928">
    <property type="protein sequence ID" value="QAA75783.1"/>
    <property type="molecule type" value="Genomic_DNA"/>
</dbReference>
<proteinExistence type="predicted"/>
<evidence type="ECO:0000313" key="2">
    <source>
        <dbReference type="EMBL" id="QAA75783.1"/>
    </source>
</evidence>
<feature type="region of interest" description="Disordered" evidence="1">
    <location>
        <begin position="16"/>
        <end position="39"/>
    </location>
</feature>